<keyword evidence="1" id="KW-0472">Membrane</keyword>
<feature type="chain" id="PRO_5019379087" description="Signal peptidase" evidence="2">
    <location>
        <begin position="20"/>
        <end position="72"/>
    </location>
</feature>
<evidence type="ECO:0000313" key="4">
    <source>
        <dbReference type="Proteomes" id="UP000288102"/>
    </source>
</evidence>
<dbReference type="OrthoDB" id="1376675at2"/>
<dbReference type="EMBL" id="QWDM01000009">
    <property type="protein sequence ID" value="RUT69502.1"/>
    <property type="molecule type" value="Genomic_DNA"/>
</dbReference>
<feature type="transmembrane region" description="Helical" evidence="1">
    <location>
        <begin position="43"/>
        <end position="64"/>
    </location>
</feature>
<protein>
    <recommendedName>
        <fullName evidence="5">Signal peptidase</fullName>
    </recommendedName>
</protein>
<comment type="caution">
    <text evidence="3">The sequence shown here is derived from an EMBL/GenBank/DDBJ whole genome shotgun (WGS) entry which is preliminary data.</text>
</comment>
<keyword evidence="4" id="KW-1185">Reference proteome</keyword>
<keyword evidence="1" id="KW-0812">Transmembrane</keyword>
<name>A0A434A587_9FLAO</name>
<evidence type="ECO:0000313" key="3">
    <source>
        <dbReference type="EMBL" id="RUT69502.1"/>
    </source>
</evidence>
<reference evidence="4" key="1">
    <citation type="journal article" date="2019" name="Syst. Appl. Microbiol.">
        <title>Flavobacterium circumlabens sp. nov. and Flavobacterium cupreum sp. nov., two psychrotrophic species isolated from Antarctic environmental samples.</title>
        <authorList>
            <person name="Kralova S."/>
            <person name="Busse H.-J."/>
            <person name="Svec P."/>
            <person name="Maslanova I."/>
            <person name="Stankova E."/>
            <person name="Bartak M."/>
            <person name="Sedlacek I."/>
        </authorList>
    </citation>
    <scope>NUCLEOTIDE SEQUENCE [LARGE SCALE GENOMIC DNA]</scope>
    <source>
        <strain evidence="4">CCM 8825</strain>
    </source>
</reference>
<accession>A0A434A587</accession>
<dbReference type="AlphaFoldDB" id="A0A434A587"/>
<dbReference type="Proteomes" id="UP000288102">
    <property type="component" value="Unassembled WGS sequence"/>
</dbReference>
<evidence type="ECO:0000256" key="1">
    <source>
        <dbReference type="SAM" id="Phobius"/>
    </source>
</evidence>
<proteinExistence type="predicted"/>
<keyword evidence="2" id="KW-0732">Signal</keyword>
<gene>
    <name evidence="3" type="ORF">D0817_15075</name>
</gene>
<organism evidence="3 4">
    <name type="scientific">Flavobacterium cupreum</name>
    <dbReference type="NCBI Taxonomy" id="2133766"/>
    <lineage>
        <taxon>Bacteria</taxon>
        <taxon>Pseudomonadati</taxon>
        <taxon>Bacteroidota</taxon>
        <taxon>Flavobacteriia</taxon>
        <taxon>Flavobacteriales</taxon>
        <taxon>Flavobacteriaceae</taxon>
        <taxon>Flavobacterium</taxon>
    </lineage>
</organism>
<evidence type="ECO:0008006" key="5">
    <source>
        <dbReference type="Google" id="ProtNLM"/>
    </source>
</evidence>
<evidence type="ECO:0000256" key="2">
    <source>
        <dbReference type="SAM" id="SignalP"/>
    </source>
</evidence>
<feature type="signal peptide" evidence="2">
    <location>
        <begin position="1"/>
        <end position="19"/>
    </location>
</feature>
<keyword evidence="1" id="KW-1133">Transmembrane helix</keyword>
<dbReference type="RefSeq" id="WP_127339173.1">
    <property type="nucleotide sequence ID" value="NZ_QWDM01000009.1"/>
</dbReference>
<sequence length="72" mass="7994">MKKIIHVILLFFVCAVAFSQSGPPPPDFEDPNDPNPTDKPSVPIDTHIVLLCGAALFFGLYVIYKKKHKSLN</sequence>